<dbReference type="PANTHER" id="PTHR21568:SF0">
    <property type="entry name" value="TRNA PSEUDOURIDINE SYNTHASE PUS10"/>
    <property type="match status" value="1"/>
</dbReference>
<keyword evidence="3" id="KW-0819">tRNA processing</keyword>
<dbReference type="Gene3D" id="3.30.70.3190">
    <property type="match status" value="1"/>
</dbReference>
<evidence type="ECO:0000313" key="9">
    <source>
        <dbReference type="Proteomes" id="UP001497392"/>
    </source>
</evidence>
<evidence type="ECO:0000256" key="4">
    <source>
        <dbReference type="ARBA" id="ARBA00023235"/>
    </source>
</evidence>
<evidence type="ECO:0000259" key="7">
    <source>
        <dbReference type="Pfam" id="PF21238"/>
    </source>
</evidence>
<organism evidence="8 9">
    <name type="scientific">Coccomyxa viridis</name>
    <dbReference type="NCBI Taxonomy" id="1274662"/>
    <lineage>
        <taxon>Eukaryota</taxon>
        <taxon>Viridiplantae</taxon>
        <taxon>Chlorophyta</taxon>
        <taxon>core chlorophytes</taxon>
        <taxon>Trebouxiophyceae</taxon>
        <taxon>Trebouxiophyceae incertae sedis</taxon>
        <taxon>Coccomyxaceae</taxon>
        <taxon>Coccomyxa</taxon>
    </lineage>
</organism>
<dbReference type="PANTHER" id="PTHR21568">
    <property type="entry name" value="TRNA PSEUDOURIDINE SYNTHASE PUS10"/>
    <property type="match status" value="1"/>
</dbReference>
<dbReference type="InterPro" id="IPR020103">
    <property type="entry name" value="PsdUridine_synth_cat_dom_sf"/>
</dbReference>
<protein>
    <recommendedName>
        <fullName evidence="2">tRNA pseudouridine(55) synthase</fullName>
        <ecNumber evidence="2">5.4.99.25</ecNumber>
    </recommendedName>
</protein>
<feature type="compositionally biased region" description="Low complexity" evidence="5">
    <location>
        <begin position="76"/>
        <end position="98"/>
    </location>
</feature>
<reference evidence="8 9" key="1">
    <citation type="submission" date="2024-06" db="EMBL/GenBank/DDBJ databases">
        <authorList>
            <person name="Kraege A."/>
            <person name="Thomma B."/>
        </authorList>
    </citation>
    <scope>NUCLEOTIDE SEQUENCE [LARGE SCALE GENOMIC DNA]</scope>
</reference>
<dbReference type="Pfam" id="PF21237">
    <property type="entry name" value="Pus10_N_euk"/>
    <property type="match status" value="1"/>
</dbReference>
<dbReference type="InterPro" id="IPR039894">
    <property type="entry name" value="Pus10-like"/>
</dbReference>
<dbReference type="SUPFAM" id="SSF55120">
    <property type="entry name" value="Pseudouridine synthase"/>
    <property type="match status" value="1"/>
</dbReference>
<dbReference type="InterPro" id="IPR048741">
    <property type="entry name" value="Pus10-like_C"/>
</dbReference>
<gene>
    <name evidence="8" type="primary">g71</name>
    <name evidence="8" type="ORF">VP750_LOCUS56</name>
</gene>
<keyword evidence="4" id="KW-0413">Isomerase</keyword>
<evidence type="ECO:0000313" key="8">
    <source>
        <dbReference type="EMBL" id="CAL5218397.1"/>
    </source>
</evidence>
<sequence>MAGSLADRYLAAAKASKGTAVLPVLVQLLEAKVCPRCCLRHVGVRGNIYASAAPQVPELLSKLRASTDDDHPTEHQGASASASASAAEAQPEGAAESSVLTHTAAKQPEHDSLPPANGAGRTSAMPCGDSVNSSAAQNGQHVAAAQDSGTQERKVAPCSVCLGVLQCIDSLLPAAPSEDITTAIQQWNSSSNRAWQPLASCIAQDIAAHVKALEYAGDAFRLELVLPGAVQVRQQAVWHWLRRTESTRALFPGHSPAVDIVSVREALQSAVAPELAAGLGKTLREGADMCVAIMILQPACAAEADFLFGVKPRGRGTKRKKGQQPIQVGKMASDNLAQLAARMMESIFGNHIRIPPLAPAQAPSAFVSCTRDPLFVAGFYRKLTRDISHTPFFVDDKRLGKTSIQEILEELLQPDLRFRSAKLISAGREDLDVRMLGNGRPFVLEVADARSKMPSQQRLQALQEQLKASGIGLEVLQLQAAPKSILKILKDGEGEKQKSYLAKCRLPCPVTEAMLEQLAAMKDIVLKQTTPTRVEQRRAMLVREKTVHEMRAERDADDANGLLLHLRAQAGTYIKEFVHSDEGRTVPSLGTLLGCKEPAQILELDVLEIHMPFL</sequence>
<evidence type="ECO:0000259" key="6">
    <source>
        <dbReference type="Pfam" id="PF21237"/>
    </source>
</evidence>
<dbReference type="InterPro" id="IPR048742">
    <property type="entry name" value="Pus10_N_euk"/>
</dbReference>
<dbReference type="EMBL" id="CAXHTA020000001">
    <property type="protein sequence ID" value="CAL5218397.1"/>
    <property type="molecule type" value="Genomic_DNA"/>
</dbReference>
<comment type="caution">
    <text evidence="8">The sequence shown here is derived from an EMBL/GenBank/DDBJ whole genome shotgun (WGS) entry which is preliminary data.</text>
</comment>
<proteinExistence type="inferred from homology"/>
<dbReference type="Pfam" id="PF21238">
    <property type="entry name" value="Pus10_C"/>
    <property type="match status" value="1"/>
</dbReference>
<dbReference type="Proteomes" id="UP001497392">
    <property type="component" value="Unassembled WGS sequence"/>
</dbReference>
<evidence type="ECO:0000256" key="5">
    <source>
        <dbReference type="SAM" id="MobiDB-lite"/>
    </source>
</evidence>
<feature type="compositionally biased region" description="Polar residues" evidence="5">
    <location>
        <begin position="130"/>
        <end position="140"/>
    </location>
</feature>
<feature type="region of interest" description="Disordered" evidence="5">
    <location>
        <begin position="66"/>
        <end position="149"/>
    </location>
</feature>
<name>A0ABP1FLC3_9CHLO</name>
<keyword evidence="9" id="KW-1185">Reference proteome</keyword>
<comment type="similarity">
    <text evidence="1">Belongs to the pseudouridine synthase Pus10 family.</text>
</comment>
<accession>A0ABP1FLC3</accession>
<evidence type="ECO:0000256" key="3">
    <source>
        <dbReference type="ARBA" id="ARBA00022694"/>
    </source>
</evidence>
<dbReference type="Gene3D" id="3.30.70.2510">
    <property type="match status" value="1"/>
</dbReference>
<evidence type="ECO:0000256" key="1">
    <source>
        <dbReference type="ARBA" id="ARBA00009652"/>
    </source>
</evidence>
<dbReference type="EC" id="5.4.99.25" evidence="2"/>
<feature type="domain" description="Pus10-like C-terminal" evidence="7">
    <location>
        <begin position="375"/>
        <end position="609"/>
    </location>
</feature>
<feature type="domain" description="Pus10 N-terminal eukaryotes" evidence="6">
    <location>
        <begin position="202"/>
        <end position="361"/>
    </location>
</feature>
<evidence type="ECO:0000256" key="2">
    <source>
        <dbReference type="ARBA" id="ARBA00012787"/>
    </source>
</evidence>